<accession>A0A9Q2FN31</accession>
<proteinExistence type="predicted"/>
<reference evidence="1" key="1">
    <citation type="submission" date="2020-04" db="EMBL/GenBank/DDBJ databases">
        <authorList>
            <person name="Sombolestani A."/>
        </authorList>
    </citation>
    <scope>NUCLEOTIDE SEQUENCE</scope>
    <source>
        <strain evidence="1">R71697</strain>
    </source>
</reference>
<dbReference type="AlphaFoldDB" id="A0A9Q2FN31"/>
<reference evidence="1" key="2">
    <citation type="submission" date="2020-11" db="EMBL/GenBank/DDBJ databases">
        <title>Description of novel Gluconobacter species.</title>
        <authorList>
            <person name="Cleenwerck I."/>
            <person name="Cnockaert M."/>
            <person name="Borremans W."/>
            <person name="Wieme A.D."/>
            <person name="De Vuyst L."/>
            <person name="Vandamme P."/>
        </authorList>
    </citation>
    <scope>NUCLEOTIDE SEQUENCE</scope>
    <source>
        <strain evidence="1">R71697</strain>
    </source>
</reference>
<gene>
    <name evidence="1" type="ORF">HKD32_13770</name>
</gene>
<comment type="caution">
    <text evidence="1">The sequence shown here is derived from an EMBL/GenBank/DDBJ whole genome shotgun (WGS) entry which is preliminary data.</text>
</comment>
<dbReference type="Proteomes" id="UP000661006">
    <property type="component" value="Unassembled WGS sequence"/>
</dbReference>
<evidence type="ECO:0000313" key="1">
    <source>
        <dbReference type="EMBL" id="MBF0871899.1"/>
    </source>
</evidence>
<protein>
    <submittedName>
        <fullName evidence="1">Uncharacterized protein</fullName>
    </submittedName>
</protein>
<evidence type="ECO:0000313" key="2">
    <source>
        <dbReference type="Proteomes" id="UP000661006"/>
    </source>
</evidence>
<dbReference type="RefSeq" id="WP_194258285.1">
    <property type="nucleotide sequence ID" value="NZ_JABCQN010000009.1"/>
</dbReference>
<organism evidence="1 2">
    <name type="scientific">Gluconobacter japonicus</name>
    <dbReference type="NCBI Taxonomy" id="376620"/>
    <lineage>
        <taxon>Bacteria</taxon>
        <taxon>Pseudomonadati</taxon>
        <taxon>Pseudomonadota</taxon>
        <taxon>Alphaproteobacteria</taxon>
        <taxon>Acetobacterales</taxon>
        <taxon>Acetobacteraceae</taxon>
        <taxon>Gluconobacter</taxon>
    </lineage>
</organism>
<dbReference type="EMBL" id="JABCQN010000009">
    <property type="protein sequence ID" value="MBF0871899.1"/>
    <property type="molecule type" value="Genomic_DNA"/>
</dbReference>
<name>A0A9Q2FN31_GLUJA</name>
<sequence length="283" mass="32082">MSDDFFIGDLIRAKQSAVDAAVTTIAKSAAGPYFLQRRPALVLGYYSLGIGNRVSAWIAYKRKNGKWYEYGWPVNLNKYELVSRPKNTAILNPFEAWQNVPQARHITLVRSKKCFYSYQWAAGTSTTDPDTPLIYQSLPMSAADLGAYIRLALSKTSDHRSQRIDGKFSEGYLREIAIRSNETAAPIKEELSTKFKLEPTKLLSARSQISINQLFDCYELHPSVQYGGSDMFVSINESDEILGKAALEMLDRPYMAEKKYCEKYSYLSHVIPHLEKSIIDAEF</sequence>
<dbReference type="GeneID" id="81475764"/>